<sequence>MRTGGRGLMDMDPSDLPPSQTRDEASGHATTPSSPIKSPAKRAVKKKLTPRKPTK</sequence>
<organism evidence="2 3">
    <name type="scientific">Panicum virgatum</name>
    <name type="common">Blackwell switchgrass</name>
    <dbReference type="NCBI Taxonomy" id="38727"/>
    <lineage>
        <taxon>Eukaryota</taxon>
        <taxon>Viridiplantae</taxon>
        <taxon>Streptophyta</taxon>
        <taxon>Embryophyta</taxon>
        <taxon>Tracheophyta</taxon>
        <taxon>Spermatophyta</taxon>
        <taxon>Magnoliopsida</taxon>
        <taxon>Liliopsida</taxon>
        <taxon>Poales</taxon>
        <taxon>Poaceae</taxon>
        <taxon>PACMAD clade</taxon>
        <taxon>Panicoideae</taxon>
        <taxon>Panicodae</taxon>
        <taxon>Paniceae</taxon>
        <taxon>Panicinae</taxon>
        <taxon>Panicum</taxon>
        <taxon>Panicum sect. Hiantes</taxon>
    </lineage>
</organism>
<protein>
    <submittedName>
        <fullName evidence="2">Uncharacterized protein</fullName>
    </submittedName>
</protein>
<comment type="caution">
    <text evidence="2">The sequence shown here is derived from an EMBL/GenBank/DDBJ whole genome shotgun (WGS) entry which is preliminary data.</text>
</comment>
<proteinExistence type="predicted"/>
<dbReference type="AlphaFoldDB" id="A0A8T0RW82"/>
<name>A0A8T0RW82_PANVG</name>
<evidence type="ECO:0000313" key="2">
    <source>
        <dbReference type="EMBL" id="KAG2588926.1"/>
    </source>
</evidence>
<dbReference type="EMBL" id="CM029046">
    <property type="protein sequence ID" value="KAG2588926.1"/>
    <property type="molecule type" value="Genomic_DNA"/>
</dbReference>
<accession>A0A8T0RW82</accession>
<evidence type="ECO:0000313" key="3">
    <source>
        <dbReference type="Proteomes" id="UP000823388"/>
    </source>
</evidence>
<feature type="compositionally biased region" description="Basic residues" evidence="1">
    <location>
        <begin position="39"/>
        <end position="55"/>
    </location>
</feature>
<keyword evidence="3" id="KW-1185">Reference proteome</keyword>
<reference evidence="2" key="1">
    <citation type="submission" date="2020-05" db="EMBL/GenBank/DDBJ databases">
        <title>WGS assembly of Panicum virgatum.</title>
        <authorList>
            <person name="Lovell J.T."/>
            <person name="Jenkins J."/>
            <person name="Shu S."/>
            <person name="Juenger T.E."/>
            <person name="Schmutz J."/>
        </authorList>
    </citation>
    <scope>NUCLEOTIDE SEQUENCE</scope>
    <source>
        <strain evidence="2">AP13</strain>
    </source>
</reference>
<evidence type="ECO:0000256" key="1">
    <source>
        <dbReference type="SAM" id="MobiDB-lite"/>
    </source>
</evidence>
<gene>
    <name evidence="2" type="ORF">PVAP13_5NG253400</name>
</gene>
<dbReference type="Proteomes" id="UP000823388">
    <property type="component" value="Chromosome 5N"/>
</dbReference>
<feature type="region of interest" description="Disordered" evidence="1">
    <location>
        <begin position="1"/>
        <end position="55"/>
    </location>
</feature>